<keyword evidence="2 10" id="KW-0328">Glycosyltransferase</keyword>
<dbReference type="GO" id="GO:0005634">
    <property type="term" value="C:nucleus"/>
    <property type="evidence" value="ECO:0007669"/>
    <property type="project" value="UniProtKB-SubCell"/>
</dbReference>
<organism evidence="15 16">
    <name type="scientific">Mizuhopecten yessoensis</name>
    <name type="common">Japanese scallop</name>
    <name type="synonym">Patinopecten yessoensis</name>
    <dbReference type="NCBI Taxonomy" id="6573"/>
    <lineage>
        <taxon>Eukaryota</taxon>
        <taxon>Metazoa</taxon>
        <taxon>Spiralia</taxon>
        <taxon>Lophotrochozoa</taxon>
        <taxon>Mollusca</taxon>
        <taxon>Bivalvia</taxon>
        <taxon>Autobranchia</taxon>
        <taxon>Pteriomorphia</taxon>
        <taxon>Pectinida</taxon>
        <taxon>Pectinoidea</taxon>
        <taxon>Pectinidae</taxon>
        <taxon>Mizuhopecten</taxon>
    </lineage>
</organism>
<feature type="domain" description="PARP catalytic" evidence="12">
    <location>
        <begin position="2262"/>
        <end position="2486"/>
    </location>
</feature>
<dbReference type="InterPro" id="IPR004102">
    <property type="entry name" value="Poly(ADP-ribose)pol_reg_dom"/>
</dbReference>
<dbReference type="PROSITE" id="PS50297">
    <property type="entry name" value="ANK_REP_REGION"/>
    <property type="match status" value="7"/>
</dbReference>
<dbReference type="Pfam" id="PF00644">
    <property type="entry name" value="PARP"/>
    <property type="match status" value="1"/>
</dbReference>
<evidence type="ECO:0000256" key="11">
    <source>
        <dbReference type="SAM" id="MobiDB-lite"/>
    </source>
</evidence>
<dbReference type="GO" id="GO:0003950">
    <property type="term" value="F:NAD+ poly-ADP-ribosyltransferase activity"/>
    <property type="evidence" value="ECO:0007669"/>
    <property type="project" value="UniProtKB-UniRule"/>
</dbReference>
<feature type="repeat" description="ANK" evidence="9">
    <location>
        <begin position="562"/>
        <end position="594"/>
    </location>
</feature>
<evidence type="ECO:0000256" key="9">
    <source>
        <dbReference type="PROSITE-ProRule" id="PRU00023"/>
    </source>
</evidence>
<dbReference type="Gene3D" id="2.20.140.10">
    <property type="entry name" value="WGR domain"/>
    <property type="match status" value="1"/>
</dbReference>
<evidence type="ECO:0000256" key="7">
    <source>
        <dbReference type="ARBA" id="ARBA00023043"/>
    </source>
</evidence>
<dbReference type="InterPro" id="IPR008893">
    <property type="entry name" value="WGR_domain"/>
</dbReference>
<dbReference type="Proteomes" id="UP000242188">
    <property type="component" value="Unassembled WGS sequence"/>
</dbReference>
<feature type="repeat" description="ANK" evidence="9">
    <location>
        <begin position="529"/>
        <end position="561"/>
    </location>
</feature>
<evidence type="ECO:0000256" key="1">
    <source>
        <dbReference type="ARBA" id="ARBA00004123"/>
    </source>
</evidence>
<evidence type="ECO:0000313" key="16">
    <source>
        <dbReference type="Proteomes" id="UP000242188"/>
    </source>
</evidence>
<dbReference type="PANTHER" id="PTHR24198">
    <property type="entry name" value="ANKYRIN REPEAT AND PROTEIN KINASE DOMAIN-CONTAINING PROTEIN"/>
    <property type="match status" value="1"/>
</dbReference>
<evidence type="ECO:0000256" key="10">
    <source>
        <dbReference type="RuleBase" id="RU362114"/>
    </source>
</evidence>
<dbReference type="PROSITE" id="PS51060">
    <property type="entry name" value="PARP_ALPHA_HD"/>
    <property type="match status" value="1"/>
</dbReference>
<feature type="domain" description="PARP alpha-helical" evidence="13">
    <location>
        <begin position="2116"/>
        <end position="2252"/>
    </location>
</feature>
<dbReference type="Gene3D" id="3.90.228.10">
    <property type="match status" value="1"/>
</dbReference>
<gene>
    <name evidence="15" type="ORF">KP79_PYT10312</name>
</gene>
<evidence type="ECO:0000256" key="8">
    <source>
        <dbReference type="ARBA" id="ARBA00023242"/>
    </source>
</evidence>
<dbReference type="PROSITE" id="PS51977">
    <property type="entry name" value="WGR"/>
    <property type="match status" value="1"/>
</dbReference>
<dbReference type="PROSITE" id="PS51059">
    <property type="entry name" value="PARP_CATALYTIC"/>
    <property type="match status" value="1"/>
</dbReference>
<protein>
    <recommendedName>
        <fullName evidence="10">Poly [ADP-ribose] polymerase</fullName>
        <shortName evidence="10">PARP</shortName>
        <ecNumber evidence="10">2.4.2.-</ecNumber>
    </recommendedName>
</protein>
<dbReference type="InterPro" id="IPR012317">
    <property type="entry name" value="Poly(ADP-ribose)pol_cat_dom"/>
</dbReference>
<dbReference type="STRING" id="6573.A0A210QAE0"/>
<keyword evidence="16" id="KW-1185">Reference proteome</keyword>
<keyword evidence="6 10" id="KW-0520">NAD</keyword>
<feature type="region of interest" description="Disordered" evidence="11">
    <location>
        <begin position="175"/>
        <end position="283"/>
    </location>
</feature>
<feature type="repeat" description="ANK" evidence="9">
    <location>
        <begin position="684"/>
        <end position="716"/>
    </location>
</feature>
<keyword evidence="5" id="KW-0677">Repeat</keyword>
<dbReference type="Pfam" id="PF00023">
    <property type="entry name" value="Ank"/>
    <property type="match status" value="2"/>
</dbReference>
<proteinExistence type="predicted"/>
<dbReference type="PROSITE" id="PS50088">
    <property type="entry name" value="ANK_REPEAT"/>
    <property type="match status" value="12"/>
</dbReference>
<dbReference type="InterPro" id="IPR002110">
    <property type="entry name" value="Ankyrin_rpt"/>
</dbReference>
<feature type="repeat" description="ANK" evidence="9">
    <location>
        <begin position="717"/>
        <end position="749"/>
    </location>
</feature>
<dbReference type="GO" id="GO:0016779">
    <property type="term" value="F:nucleotidyltransferase activity"/>
    <property type="evidence" value="ECO:0007669"/>
    <property type="project" value="UniProtKB-KW"/>
</dbReference>
<dbReference type="EC" id="2.4.2.-" evidence="10"/>
<feature type="compositionally biased region" description="Basic and acidic residues" evidence="11">
    <location>
        <begin position="263"/>
        <end position="277"/>
    </location>
</feature>
<dbReference type="Gene3D" id="1.20.142.10">
    <property type="entry name" value="Poly(ADP-ribose) polymerase, regulatory domain"/>
    <property type="match status" value="1"/>
</dbReference>
<dbReference type="Pfam" id="PF02877">
    <property type="entry name" value="PARP_reg"/>
    <property type="match status" value="1"/>
</dbReference>
<feature type="compositionally biased region" description="Polar residues" evidence="11">
    <location>
        <begin position="1"/>
        <end position="25"/>
    </location>
</feature>
<feature type="repeat" description="ANK" evidence="9">
    <location>
        <begin position="1372"/>
        <end position="1399"/>
    </location>
</feature>
<comment type="caution">
    <text evidence="15">The sequence shown here is derived from an EMBL/GenBank/DDBJ whole genome shotgun (WGS) entry which is preliminary data.</text>
</comment>
<feature type="compositionally biased region" description="Acidic residues" evidence="11">
    <location>
        <begin position="176"/>
        <end position="206"/>
    </location>
</feature>
<evidence type="ECO:0000259" key="14">
    <source>
        <dbReference type="PROSITE" id="PS51977"/>
    </source>
</evidence>
<dbReference type="SUPFAM" id="SSF48403">
    <property type="entry name" value="Ankyrin repeat"/>
    <property type="match status" value="5"/>
</dbReference>
<evidence type="ECO:0000313" key="15">
    <source>
        <dbReference type="EMBL" id="OWF45703.1"/>
    </source>
</evidence>
<evidence type="ECO:0000256" key="5">
    <source>
        <dbReference type="ARBA" id="ARBA00022737"/>
    </source>
</evidence>
<keyword evidence="7 9" id="KW-0040">ANK repeat</keyword>
<dbReference type="Pfam" id="PF13637">
    <property type="entry name" value="Ank_4"/>
    <property type="match status" value="1"/>
</dbReference>
<feature type="repeat" description="ANK" evidence="9">
    <location>
        <begin position="1255"/>
        <end position="1293"/>
    </location>
</feature>
<dbReference type="SUPFAM" id="SSF56399">
    <property type="entry name" value="ADP-ribosylation"/>
    <property type="match status" value="1"/>
</dbReference>
<feature type="repeat" description="ANK" evidence="9">
    <location>
        <begin position="1146"/>
        <end position="1178"/>
    </location>
</feature>
<feature type="repeat" description="ANK" evidence="9">
    <location>
        <begin position="1339"/>
        <end position="1371"/>
    </location>
</feature>
<feature type="repeat" description="ANK" evidence="9">
    <location>
        <begin position="1217"/>
        <end position="1254"/>
    </location>
</feature>
<feature type="region of interest" description="Disordered" evidence="11">
    <location>
        <begin position="1"/>
        <end position="69"/>
    </location>
</feature>
<dbReference type="Pfam" id="PF05406">
    <property type="entry name" value="WGR"/>
    <property type="match status" value="1"/>
</dbReference>
<evidence type="ECO:0000256" key="2">
    <source>
        <dbReference type="ARBA" id="ARBA00022676"/>
    </source>
</evidence>
<evidence type="ECO:0000256" key="6">
    <source>
        <dbReference type="ARBA" id="ARBA00023027"/>
    </source>
</evidence>
<dbReference type="PANTHER" id="PTHR24198:SF165">
    <property type="entry name" value="ANKYRIN REPEAT-CONTAINING PROTEIN-RELATED"/>
    <property type="match status" value="1"/>
</dbReference>
<dbReference type="InterPro" id="IPR036770">
    <property type="entry name" value="Ankyrin_rpt-contain_sf"/>
</dbReference>
<keyword evidence="8" id="KW-0539">Nucleus</keyword>
<dbReference type="InterPro" id="IPR036930">
    <property type="entry name" value="WGR_dom_sf"/>
</dbReference>
<evidence type="ECO:0000259" key="13">
    <source>
        <dbReference type="PROSITE" id="PS51060"/>
    </source>
</evidence>
<evidence type="ECO:0000259" key="12">
    <source>
        <dbReference type="PROSITE" id="PS51059"/>
    </source>
</evidence>
<dbReference type="SUPFAM" id="SSF47587">
    <property type="entry name" value="Domain of poly(ADP-ribose) polymerase"/>
    <property type="match status" value="1"/>
</dbReference>
<evidence type="ECO:0000256" key="4">
    <source>
        <dbReference type="ARBA" id="ARBA00022695"/>
    </source>
</evidence>
<dbReference type="Gene3D" id="1.25.40.20">
    <property type="entry name" value="Ankyrin repeat-containing domain"/>
    <property type="match status" value="10"/>
</dbReference>
<accession>A0A210QAE0</accession>
<feature type="region of interest" description="Disordered" evidence="11">
    <location>
        <begin position="1949"/>
        <end position="1969"/>
    </location>
</feature>
<dbReference type="SMART" id="SM00248">
    <property type="entry name" value="ANK"/>
    <property type="match status" value="26"/>
</dbReference>
<keyword evidence="4" id="KW-0548">Nucleotidyltransferase</keyword>
<keyword evidence="3 10" id="KW-0808">Transferase</keyword>
<dbReference type="SUPFAM" id="SSF142921">
    <property type="entry name" value="WGR domain-like"/>
    <property type="match status" value="1"/>
</dbReference>
<feature type="repeat" description="ANK" evidence="9">
    <location>
        <begin position="1674"/>
        <end position="1706"/>
    </location>
</feature>
<dbReference type="InterPro" id="IPR036616">
    <property type="entry name" value="Poly(ADP-ribose)pol_reg_dom_sf"/>
</dbReference>
<evidence type="ECO:0000256" key="3">
    <source>
        <dbReference type="ARBA" id="ARBA00022679"/>
    </source>
</evidence>
<reference evidence="15 16" key="1">
    <citation type="journal article" date="2017" name="Nat. Ecol. Evol.">
        <title>Scallop genome provides insights into evolution of bilaterian karyotype and development.</title>
        <authorList>
            <person name="Wang S."/>
            <person name="Zhang J."/>
            <person name="Jiao W."/>
            <person name="Li J."/>
            <person name="Xun X."/>
            <person name="Sun Y."/>
            <person name="Guo X."/>
            <person name="Huan P."/>
            <person name="Dong B."/>
            <person name="Zhang L."/>
            <person name="Hu X."/>
            <person name="Sun X."/>
            <person name="Wang J."/>
            <person name="Zhao C."/>
            <person name="Wang Y."/>
            <person name="Wang D."/>
            <person name="Huang X."/>
            <person name="Wang R."/>
            <person name="Lv J."/>
            <person name="Li Y."/>
            <person name="Zhang Z."/>
            <person name="Liu B."/>
            <person name="Lu W."/>
            <person name="Hui Y."/>
            <person name="Liang J."/>
            <person name="Zhou Z."/>
            <person name="Hou R."/>
            <person name="Li X."/>
            <person name="Liu Y."/>
            <person name="Li H."/>
            <person name="Ning X."/>
            <person name="Lin Y."/>
            <person name="Zhao L."/>
            <person name="Xing Q."/>
            <person name="Dou J."/>
            <person name="Li Y."/>
            <person name="Mao J."/>
            <person name="Guo H."/>
            <person name="Dou H."/>
            <person name="Li T."/>
            <person name="Mu C."/>
            <person name="Jiang W."/>
            <person name="Fu Q."/>
            <person name="Fu X."/>
            <person name="Miao Y."/>
            <person name="Liu J."/>
            <person name="Yu Q."/>
            <person name="Li R."/>
            <person name="Liao H."/>
            <person name="Li X."/>
            <person name="Kong Y."/>
            <person name="Jiang Z."/>
            <person name="Chourrout D."/>
            <person name="Li R."/>
            <person name="Bao Z."/>
        </authorList>
    </citation>
    <scope>NUCLEOTIDE SEQUENCE [LARGE SCALE GENOMIC DNA]</scope>
    <source>
        <strain evidence="15 16">PY_sf001</strain>
    </source>
</reference>
<feature type="compositionally biased region" description="Acidic residues" evidence="11">
    <location>
        <begin position="1733"/>
        <end position="1799"/>
    </location>
</feature>
<dbReference type="EMBL" id="NEDP02004417">
    <property type="protein sequence ID" value="OWF45703.1"/>
    <property type="molecule type" value="Genomic_DNA"/>
</dbReference>
<feature type="region of interest" description="Disordered" evidence="11">
    <location>
        <begin position="1726"/>
        <end position="1813"/>
    </location>
</feature>
<comment type="subcellular location">
    <subcellularLocation>
        <location evidence="1">Nucleus</location>
    </subcellularLocation>
</comment>
<sequence>MDKSEGNVQEVTDSPNPGTSGNMSASKKKKVYNMEPRTPLKRQRVPVNRFQSPATEELPASAPKTPKGNKEEAVVLQYKKGVFLAVRGDEGSFYMCRTQQNVYKTTKHFKIQWLDLNEPPSIYKFDFLDATEIECVLTNVKMERIARETYRLPHSEKTRIENILLRALKKEKGEPIEEDDMLVEETVGEEDFAEDDSEEEDWEDDEPSAKKPKYSKSDKPKATPKSRKSITVALKDSGSKKSNTKSKGKKTEKEKVKKQKKEKKPEKEKKRGPDRKLKPNPKVRIVEKDPLFQTKDHVPFISKNAHAKLVFRAIFQNDIALLKQLLEDGQHINSVGAAKSLADSWTSLHYALKNNNVEAVSLLVKDILADSDEDNVRRKLPQPRQLISTISTGTYNPRYLGIRSVRTLTVGRGGKEGNQAFTKEKDEDSLTCDLISDALQMGVNKETLDVMIASSGENYIDQYNDEKLNNIVFAVLRGHRGLAGQLMEDALNRGGFGFNFLHKDVLVFNNEDLKQFQSASVRKKPLNNASMTPLHCACINPNIKYLEKLLSVEPDINLEDKGGRRPIHYAASCESTAPLELLIKKGANPNEVTRRRFTPLHYACYAERPKNIDLLLKTAVAKNAAEGDGGDPMMAKWGIGGINRPNWETVCPIHIAVQSGNAEVVKALLKHGVDVNKPLSASKEKVSPLMIAAGKGNLDIARLLIQAGAIVEQLDKFKRTALTHAVMNGSVTVTSYLLYLGADPNRVDSSNNSLVHYAAAYGWYFVLKMLVNEGGADPKKANDWKLTPVGIAFMKAHMGLVDFLLKMPGVDINFKNDSGMTLISLACGSELNSGLYDQIVYLMDKGSDPSITDINGMNALHHLAGNTVKPSGTGGPNYQKKYDENMDLSVKIAELLMKAGCNPAVKTTKKQTAVTLAIEKVNTKLVRVLVEKGGVISAEKDEDGANALHHLAQQCMGNDLAPLLKILAQENPLNNIKENGLDEKMEVDSNDNGDVVKMDKEPEIPKLKKVMSFRSGLEGIKQMVTEVDHSGYTPFLLACCTYANFTPHDMKDSEVPKVYQNGCDFIRTLIELTGLDVSTTVQKKYQVNDVKNKKSTDEKKEYNEFGKQSAVHFMINRGKKSSDGADYPGLRMVLEKKPDLELKNLDGKTALAVAVERQNKQAVEILLAAGANPNTTIALDKETTVTALTTAATLGNPDLVQLLVRAKAQVDCRNSKTKQTPLHLAVANRSKESNAVDMAMSLLEGGADVNSLDNSKCTPLHLAVSSNSGTSNASTDLEELLISGGANVYAKDNENRTPLHYTFVKQGRPCVSSSLDPVELCSVLTKAMKDQQIDEVDKFCRTPLHLAANRGATICCVHLLQRKAEVNRHDKEGNTPLSLAVNKGHDSCAIMLIQKGANVADKVIIVPPEKKEEEKDKKPSWKWKPERVIEKDETETYTIFQEAIKKELQGVAHMVLDNTTLDSKVIEAALRVNRYHVALRLLKRINTFSSLQITNASRQNLLHVLALDTEPRTQVDLQLKVAKMLVEKGVSVSATDDYGCTPLHYACLKHQAFSLGEFLMEQDKTLDLGKKDKFGRSVLGAFFWNQHVITESAEGSTKWLKMFLSKGGNFNILYDYPTSDVPTFDVIQNVVPDYFTTASERRISPVIFSIHFADFGMVKFLLDHGASPNFPDSEGVTPLMHAVRSNDLSLVKLLLNYSFESDDTTSKKPALVKKASRQVFTIKTFNSLTSVPEENDQEDEDEEDGGDNEDEEECEEEEQDAGDEGDQEDEDDNNDQEDDDDDHDTDIVDWDEDGEDDSPEQLPTLTRMGSKKVSLIRQGSSVNKEEFPTVEKTSPVDLNATDRQGWTVIHHLVCPLDYGTYDAEEILYVLWKAGADVLKKDNAGLSPLQHSLIHCASKLSKRLQMIAAVEERKMEKPTLATQDVRDSLLSGETTVNYQTDAEEMLKTSASQTAQSMEVSKVKGDDSDDDFNNDEEEDLIAKPDPNCQMKDIGELAMDDSQSIPYDVLLSKVDVSCGTWGMFNFYKMQIVWQKGVDIYVLFTRWGRIGDRGQFQHTPFQKKAEAVAEFGKVFRSKTGNYWSNVNSFENQPKKYRLVPREDKRQKERKIEFSLKSDIPSKLPEPVQHLFQEMTSVSMMLAAVNKTGVYSDAMPFGKIKREALIEGRKLLNQLGDLIKAVEDQQKSRMMTAEDTQTYQSNCEKISKVTNEYYHLIPHHGFTFEKIAPINSYRSLKEHTRVLSDLLDLECASKMLLGAQSKLSQMNPLDYIHQAVGCKVEPLTEDSPESQYILKYMYGSCETEVQAIYKLSRPGEEERLTGKNLDNHTLLFHGSSTANFLSILHRGLLVSPPEVPFTGNLFGEGVYFADTFCKSKDYCYNSNPESRTKFCLVCEVALGKVQENPAHLASSTQDLRDTDFNSKCILGGQGPNPAFNIALPYGPTIPLGMQCATHSSKGHHMSFSEYVIQDPSQICLRYLIEFTKAKPRSGT</sequence>
<name>A0A210QAE0_MIZYE</name>
<dbReference type="Pfam" id="PF12796">
    <property type="entry name" value="Ank_2"/>
    <property type="match status" value="5"/>
</dbReference>
<feature type="repeat" description="ANK" evidence="9">
    <location>
        <begin position="648"/>
        <end position="680"/>
    </location>
</feature>
<dbReference type="CDD" id="cd07997">
    <property type="entry name" value="WGR_PARP"/>
    <property type="match status" value="1"/>
</dbReference>
<dbReference type="SMART" id="SM00773">
    <property type="entry name" value="WGR"/>
    <property type="match status" value="1"/>
</dbReference>
<feature type="repeat" description="ANK" evidence="9">
    <location>
        <begin position="1183"/>
        <end position="1215"/>
    </location>
</feature>
<dbReference type="OrthoDB" id="2017365at2759"/>
<feature type="domain" description="WGR" evidence="14">
    <location>
        <begin position="1991"/>
        <end position="2092"/>
    </location>
</feature>